<protein>
    <recommendedName>
        <fullName evidence="3">Deoxyribodipyrimidine photo-lyase</fullName>
        <ecNumber evidence="2">4.1.99.3</ecNumber>
    </recommendedName>
</protein>
<evidence type="ECO:0000256" key="6">
    <source>
        <dbReference type="ARBA" id="ARBA00022991"/>
    </source>
</evidence>
<dbReference type="InterPro" id="IPR005101">
    <property type="entry name" value="Cryptochr/Photolyase_FAD-bd"/>
</dbReference>
<evidence type="ECO:0000259" key="12">
    <source>
        <dbReference type="PROSITE" id="PS51645"/>
    </source>
</evidence>
<dbReference type="EMBL" id="ADTV01000054">
    <property type="protein sequence ID" value="EFG83319.1"/>
    <property type="molecule type" value="Genomic_DNA"/>
</dbReference>
<dbReference type="GO" id="GO:0003677">
    <property type="term" value="F:DNA binding"/>
    <property type="evidence" value="ECO:0007669"/>
    <property type="project" value="TreeGrafter"/>
</dbReference>
<keyword evidence="5 8" id="KW-0274">FAD</keyword>
<dbReference type="Gene3D" id="3.40.50.620">
    <property type="entry name" value="HUPs"/>
    <property type="match status" value="1"/>
</dbReference>
<evidence type="ECO:0000256" key="2">
    <source>
        <dbReference type="ARBA" id="ARBA00013149"/>
    </source>
</evidence>
<keyword evidence="13" id="KW-0456">Lyase</keyword>
<dbReference type="InterPro" id="IPR006050">
    <property type="entry name" value="DNA_photolyase_N"/>
</dbReference>
<proteinExistence type="inferred from homology"/>
<evidence type="ECO:0000256" key="4">
    <source>
        <dbReference type="ARBA" id="ARBA00022630"/>
    </source>
</evidence>
<dbReference type="HOGENOM" id="CLU_010348_2_2_5"/>
<feature type="domain" description="Photolyase/cryptochrome alpha/beta" evidence="12">
    <location>
        <begin position="30"/>
        <end position="159"/>
    </location>
</feature>
<dbReference type="EC" id="4.1.99.3" evidence="2"/>
<dbReference type="SUPFAM" id="SSF48173">
    <property type="entry name" value="Cryptochrome/photolyase FAD-binding domain"/>
    <property type="match status" value="1"/>
</dbReference>
<feature type="site" description="Electron transfer via tryptophanyl radical" evidence="9">
    <location>
        <position position="397"/>
    </location>
</feature>
<dbReference type="FunFam" id="1.10.579.10:FF:000003">
    <property type="entry name" value="Deoxyribodipyrimidine photo-lyase"/>
    <property type="match status" value="1"/>
</dbReference>
<dbReference type="PROSITE" id="PS51645">
    <property type="entry name" value="PHR_CRY_ALPHA_BETA"/>
    <property type="match status" value="1"/>
</dbReference>
<evidence type="ECO:0000313" key="13">
    <source>
        <dbReference type="EMBL" id="EFG83319.1"/>
    </source>
</evidence>
<evidence type="ECO:0000313" key="14">
    <source>
        <dbReference type="Proteomes" id="UP000006468"/>
    </source>
</evidence>
<keyword evidence="4 8" id="KW-0285">Flavoprotein</keyword>
<comment type="cofactor">
    <cofactor evidence="8">
        <name>FAD</name>
        <dbReference type="ChEBI" id="CHEBI:57692"/>
    </cofactor>
    <text evidence="8">Binds 1 FAD per subunit.</text>
</comment>
<feature type="region of interest" description="Disordered" evidence="11">
    <location>
        <begin position="1"/>
        <end position="23"/>
    </location>
</feature>
<dbReference type="Gene3D" id="1.25.40.80">
    <property type="match status" value="1"/>
</dbReference>
<comment type="catalytic activity">
    <reaction evidence="7">
        <text>cyclobutadipyrimidine (in DNA) = 2 pyrimidine residues (in DNA).</text>
        <dbReference type="EC" id="4.1.99.3"/>
    </reaction>
</comment>
<evidence type="ECO:0000256" key="10">
    <source>
        <dbReference type="RuleBase" id="RU004182"/>
    </source>
</evidence>
<accession>D5QHZ9</accession>
<dbReference type="Gene3D" id="1.10.579.10">
    <property type="entry name" value="DNA Cyclobutane Dipyrimidine Photolyase, subunit A, domain 3"/>
    <property type="match status" value="1"/>
</dbReference>
<dbReference type="GO" id="GO:0000719">
    <property type="term" value="P:photoreactive repair"/>
    <property type="evidence" value="ECO:0007669"/>
    <property type="project" value="UniProtKB-ARBA"/>
</dbReference>
<dbReference type="Pfam" id="PF00875">
    <property type="entry name" value="DNA_photolyase"/>
    <property type="match status" value="1"/>
</dbReference>
<organism evidence="13 14">
    <name type="scientific">Novacetimonas hansenii ATCC 23769</name>
    <dbReference type="NCBI Taxonomy" id="714995"/>
    <lineage>
        <taxon>Bacteria</taxon>
        <taxon>Pseudomonadati</taxon>
        <taxon>Pseudomonadota</taxon>
        <taxon>Alphaproteobacteria</taxon>
        <taxon>Acetobacterales</taxon>
        <taxon>Acetobacteraceae</taxon>
        <taxon>Novacetimonas</taxon>
    </lineage>
</organism>
<comment type="similarity">
    <text evidence="10">Belongs to the DNA photolyase family.</text>
</comment>
<keyword evidence="6 10" id="KW-0157">Chromophore</keyword>
<evidence type="ECO:0000256" key="9">
    <source>
        <dbReference type="PIRSR" id="PIRSR602081-2"/>
    </source>
</evidence>
<dbReference type="InterPro" id="IPR036155">
    <property type="entry name" value="Crypto/Photolyase_N_sf"/>
</dbReference>
<dbReference type="GO" id="GO:0071949">
    <property type="term" value="F:FAD binding"/>
    <property type="evidence" value="ECO:0007669"/>
    <property type="project" value="TreeGrafter"/>
</dbReference>
<dbReference type="InterPro" id="IPR014729">
    <property type="entry name" value="Rossmann-like_a/b/a_fold"/>
</dbReference>
<dbReference type="InterPro" id="IPR002081">
    <property type="entry name" value="Cryptochrome/DNA_photolyase_1"/>
</dbReference>
<dbReference type="GO" id="GO:0003904">
    <property type="term" value="F:deoxyribodipyrimidine photo-lyase activity"/>
    <property type="evidence" value="ECO:0007669"/>
    <property type="project" value="UniProtKB-EC"/>
</dbReference>
<evidence type="ECO:0000256" key="11">
    <source>
        <dbReference type="SAM" id="MobiDB-lite"/>
    </source>
</evidence>
<feature type="site" description="Electron transfer via tryptophanyl radical" evidence="9">
    <location>
        <position position="420"/>
    </location>
</feature>
<feature type="binding site" evidence="8">
    <location>
        <begin position="269"/>
        <end position="273"/>
    </location>
    <ligand>
        <name>FAD</name>
        <dbReference type="ChEBI" id="CHEBI:57692"/>
    </ligand>
</feature>
<comment type="cofactor">
    <cofactor evidence="1">
        <name>(6R)-5,10-methylene-5,6,7,8-tetrahydrofolate</name>
        <dbReference type="ChEBI" id="CHEBI:15636"/>
    </cofactor>
</comment>
<dbReference type="PANTHER" id="PTHR11455">
    <property type="entry name" value="CRYPTOCHROME"/>
    <property type="match status" value="1"/>
</dbReference>
<feature type="binding site" evidence="8">
    <location>
        <position position="310"/>
    </location>
    <ligand>
        <name>FAD</name>
        <dbReference type="ChEBI" id="CHEBI:57692"/>
    </ligand>
</feature>
<dbReference type="Proteomes" id="UP000006468">
    <property type="component" value="Chromosome"/>
</dbReference>
<evidence type="ECO:0000256" key="3">
    <source>
        <dbReference type="ARBA" id="ARBA00014046"/>
    </source>
</evidence>
<comment type="caution">
    <text evidence="13">The sequence shown here is derived from an EMBL/GenBank/DDBJ whole genome shotgun (WGS) entry which is preliminary data.</text>
</comment>
<evidence type="ECO:0000256" key="5">
    <source>
        <dbReference type="ARBA" id="ARBA00022827"/>
    </source>
</evidence>
<dbReference type="GO" id="GO:0009416">
    <property type="term" value="P:response to light stimulus"/>
    <property type="evidence" value="ECO:0007669"/>
    <property type="project" value="TreeGrafter"/>
</dbReference>
<dbReference type="PRINTS" id="PR00147">
    <property type="entry name" value="DNAPHOTLYASE"/>
</dbReference>
<gene>
    <name evidence="13" type="ORF">GXY_13888</name>
</gene>
<dbReference type="Pfam" id="PF03441">
    <property type="entry name" value="FAD_binding_7"/>
    <property type="match status" value="1"/>
</dbReference>
<dbReference type="SUPFAM" id="SSF52425">
    <property type="entry name" value="Cryptochrome/photolyase, N-terminal domain"/>
    <property type="match status" value="1"/>
</dbReference>
<sequence length="513" mass="56067">MSPSSIPRRPVATAMPSVDDAPSADMPADAPVIVWFRNDLRLSDNPALSHAVASGRPVLCLFVHDPQHAREHALGAAAQWWLDGGLRALHADLARMGAVLHVACGDALALVPRMAAQAGAAEVVWNRRYDPLGRETDTAIKATLKHAGVIAHSFAAGVLYEPWTVRTRAGDAFRVFTAWWRAARASGEPLPPLPAPGHVHAAVSPGAWEGCCVGIDALRLVPVSPDWAGGLREAWQPGEAQARDRLHHFVDGGLGGYADARDRPDLPATSRLSPDLRFGHISPRQAWHAAVAAVRGGAAGGMGEQDLEKFLSELGWRDFAVSLLYAQPELVSCNFRTEFDAMPWRNDARDLCAWQQGRTGYPIVDAGMRQLWRTGWMHNRVRMIVASFLTKHLLCDWRMGEAWFRDTLVDADIASNVINWQWVAGCGVDAAPYFRVFNPVLQARRFDPDGTYVRRWVPELAGVPTSCVHAPWTCDPAIRARVAYPSPIVDLQGGRARALAAWKGLSDAPHEDA</sequence>
<feature type="binding site" evidence="8">
    <location>
        <position position="257"/>
    </location>
    <ligand>
        <name>FAD</name>
        <dbReference type="ChEBI" id="CHEBI:57692"/>
    </ligand>
</feature>
<evidence type="ECO:0000256" key="1">
    <source>
        <dbReference type="ARBA" id="ARBA00001932"/>
    </source>
</evidence>
<evidence type="ECO:0000256" key="8">
    <source>
        <dbReference type="PIRSR" id="PIRSR602081-1"/>
    </source>
</evidence>
<dbReference type="PANTHER" id="PTHR11455:SF9">
    <property type="entry name" value="CRYPTOCHROME CIRCADIAN CLOCK 5 ISOFORM X1"/>
    <property type="match status" value="1"/>
</dbReference>
<feature type="binding site" evidence="8">
    <location>
        <begin position="410"/>
        <end position="412"/>
    </location>
    <ligand>
        <name>FAD</name>
        <dbReference type="ChEBI" id="CHEBI:57692"/>
    </ligand>
</feature>
<reference evidence="13 14" key="1">
    <citation type="journal article" date="2010" name="J. Bacteriol.">
        <title>Genome sequence of a cellulose-producing bacterium, Gluconacetobacter hansenii ATCC 23769.</title>
        <authorList>
            <person name="Iyer P.R."/>
            <person name="Geib S.M."/>
            <person name="Catchmark J."/>
            <person name="Kao T.H."/>
            <person name="Tien M."/>
        </authorList>
    </citation>
    <scope>NUCLEOTIDE SEQUENCE [LARGE SCALE GENOMIC DNA]</scope>
    <source>
        <strain evidence="13 14">ATCC 23769</strain>
    </source>
</reference>
<evidence type="ECO:0000256" key="7">
    <source>
        <dbReference type="ARBA" id="ARBA00033999"/>
    </source>
</evidence>
<dbReference type="InterPro" id="IPR036134">
    <property type="entry name" value="Crypto/Photolyase_FAD-like_sf"/>
</dbReference>
<dbReference type="PROSITE" id="PS00691">
    <property type="entry name" value="DNA_PHOTOLYASES_1_2"/>
    <property type="match status" value="1"/>
</dbReference>
<dbReference type="PROSITE" id="PS00394">
    <property type="entry name" value="DNA_PHOTOLYASES_1_1"/>
    <property type="match status" value="1"/>
</dbReference>
<feature type="site" description="Electron transfer via tryptophanyl radical" evidence="9">
    <location>
        <position position="344"/>
    </location>
</feature>
<name>D5QHZ9_NOVHA</name>
<dbReference type="InterPro" id="IPR018394">
    <property type="entry name" value="DNA_photolyase_1_CS_C"/>
</dbReference>
<dbReference type="AlphaFoldDB" id="D5QHZ9"/>